<gene>
    <name evidence="1" type="ORF">EZS28_031203</name>
</gene>
<comment type="caution">
    <text evidence="1">The sequence shown here is derived from an EMBL/GenBank/DDBJ whole genome shotgun (WGS) entry which is preliminary data.</text>
</comment>
<sequence length="243" mass="27538">MKLEPSAVLFLLPSWCFENAREGLIIGKSSTQTISRIPIVSTNDKYSIGEQLFRDLAAAAGLVPTTIQQNIDNSNWQTWQKRRAGITIMIKYLKLNDIDSMTLLGEIPDIHVGNAMAWLYDLSDKTRKSNLIALKTRTSVALGQFSLMPNICDFSLIEQFTRCLILNNDSKSSYIVIRDIQKLFNHTLKSTFTSSEKNQMKEMVLLVSFSAARITELSRMTIKDLDSSQKNIIIIVTIIEKRK</sequence>
<dbReference type="Proteomes" id="UP000324800">
    <property type="component" value="Unassembled WGS sequence"/>
</dbReference>
<organism evidence="1 2">
    <name type="scientific">Streblomastix strix</name>
    <dbReference type="NCBI Taxonomy" id="222440"/>
    <lineage>
        <taxon>Eukaryota</taxon>
        <taxon>Metamonada</taxon>
        <taxon>Preaxostyla</taxon>
        <taxon>Oxymonadida</taxon>
        <taxon>Streblomastigidae</taxon>
        <taxon>Streblomastix</taxon>
    </lineage>
</organism>
<accession>A0A5J4UTI0</accession>
<dbReference type="OrthoDB" id="10265837at2759"/>
<evidence type="ECO:0008006" key="3">
    <source>
        <dbReference type="Google" id="ProtNLM"/>
    </source>
</evidence>
<dbReference type="EMBL" id="SNRW01012888">
    <property type="protein sequence ID" value="KAA6373271.1"/>
    <property type="molecule type" value="Genomic_DNA"/>
</dbReference>
<evidence type="ECO:0000313" key="1">
    <source>
        <dbReference type="EMBL" id="KAA6373271.1"/>
    </source>
</evidence>
<proteinExistence type="predicted"/>
<name>A0A5J4UTI0_9EUKA</name>
<reference evidence="1 2" key="1">
    <citation type="submission" date="2019-03" db="EMBL/GenBank/DDBJ databases">
        <title>Single cell metagenomics reveals metabolic interactions within the superorganism composed of flagellate Streblomastix strix and complex community of Bacteroidetes bacteria on its surface.</title>
        <authorList>
            <person name="Treitli S.C."/>
            <person name="Kolisko M."/>
            <person name="Husnik F."/>
            <person name="Keeling P."/>
            <person name="Hampl V."/>
        </authorList>
    </citation>
    <scope>NUCLEOTIDE SEQUENCE [LARGE SCALE GENOMIC DNA]</scope>
    <source>
        <strain evidence="1">ST1C</strain>
    </source>
</reference>
<dbReference type="AlphaFoldDB" id="A0A5J4UTI0"/>
<evidence type="ECO:0000313" key="2">
    <source>
        <dbReference type="Proteomes" id="UP000324800"/>
    </source>
</evidence>
<protein>
    <recommendedName>
        <fullName evidence="3">Tyr recombinase domain-containing protein</fullName>
    </recommendedName>
</protein>